<dbReference type="Proteomes" id="UP000789759">
    <property type="component" value="Unassembled WGS sequence"/>
</dbReference>
<evidence type="ECO:0000313" key="1">
    <source>
        <dbReference type="EMBL" id="CAG8775118.1"/>
    </source>
</evidence>
<sequence length="39" mass="4368">LEKRKADNIDKELATNSENFIKAELSLTFKGLNINNCTA</sequence>
<comment type="caution">
    <text evidence="1">The sequence shown here is derived from an EMBL/GenBank/DDBJ whole genome shotgun (WGS) entry which is preliminary data.</text>
</comment>
<gene>
    <name evidence="1" type="ORF">CPELLU_LOCUS16078</name>
</gene>
<protein>
    <submittedName>
        <fullName evidence="1">22981_t:CDS:1</fullName>
    </submittedName>
</protein>
<feature type="non-terminal residue" evidence="1">
    <location>
        <position position="1"/>
    </location>
</feature>
<accession>A0A9N9JCK3</accession>
<keyword evidence="2" id="KW-1185">Reference proteome</keyword>
<dbReference type="EMBL" id="CAJVQA010022716">
    <property type="protein sequence ID" value="CAG8775118.1"/>
    <property type="molecule type" value="Genomic_DNA"/>
</dbReference>
<organism evidence="1 2">
    <name type="scientific">Cetraspora pellucida</name>
    <dbReference type="NCBI Taxonomy" id="1433469"/>
    <lineage>
        <taxon>Eukaryota</taxon>
        <taxon>Fungi</taxon>
        <taxon>Fungi incertae sedis</taxon>
        <taxon>Mucoromycota</taxon>
        <taxon>Glomeromycotina</taxon>
        <taxon>Glomeromycetes</taxon>
        <taxon>Diversisporales</taxon>
        <taxon>Gigasporaceae</taxon>
        <taxon>Cetraspora</taxon>
    </lineage>
</organism>
<dbReference type="AlphaFoldDB" id="A0A9N9JCK3"/>
<name>A0A9N9JCK3_9GLOM</name>
<proteinExistence type="predicted"/>
<dbReference type="OrthoDB" id="2424599at2759"/>
<evidence type="ECO:0000313" key="2">
    <source>
        <dbReference type="Proteomes" id="UP000789759"/>
    </source>
</evidence>
<reference evidence="1" key="1">
    <citation type="submission" date="2021-06" db="EMBL/GenBank/DDBJ databases">
        <authorList>
            <person name="Kallberg Y."/>
            <person name="Tangrot J."/>
            <person name="Rosling A."/>
        </authorList>
    </citation>
    <scope>NUCLEOTIDE SEQUENCE</scope>
    <source>
        <strain evidence="1">FL966</strain>
    </source>
</reference>